<evidence type="ECO:0000313" key="9">
    <source>
        <dbReference type="Proteomes" id="UP000494245"/>
    </source>
</evidence>
<evidence type="ECO:0000256" key="2">
    <source>
        <dbReference type="ARBA" id="ARBA00016013"/>
    </source>
</evidence>
<dbReference type="EMBL" id="BLTE01000003">
    <property type="protein sequence ID" value="GFK93058.1"/>
    <property type="molecule type" value="Genomic_DNA"/>
</dbReference>
<dbReference type="AlphaFoldDB" id="A0A6V8LRV3"/>
<comment type="caution">
    <text evidence="8">The sequence shown here is derived from an EMBL/GenBank/DDBJ whole genome shotgun (WGS) entry which is preliminary data.</text>
</comment>
<evidence type="ECO:0000256" key="3">
    <source>
        <dbReference type="ARBA" id="ARBA00022795"/>
    </source>
</evidence>
<name>A0A6V8LRV3_9BACT</name>
<comment type="similarity">
    <text evidence="1 5">Belongs to the FlgD family.</text>
</comment>
<feature type="domain" description="FlgD/Vpr Ig-like" evidence="6">
    <location>
        <begin position="104"/>
        <end position="179"/>
    </location>
</feature>
<protein>
    <recommendedName>
        <fullName evidence="2 5">Basal-body rod modification protein FlgD</fullName>
    </recommendedName>
</protein>
<reference evidence="8 9" key="1">
    <citation type="submission" date="2020-04" db="EMBL/GenBank/DDBJ databases">
        <authorList>
            <consortium name="Desulfovibrio sp. FSS-1 genome sequencing consortium"/>
            <person name="Shimoshige H."/>
            <person name="Kobayashi H."/>
            <person name="Maekawa T."/>
        </authorList>
    </citation>
    <scope>NUCLEOTIDE SEQUENCE [LARGE SCALE GENOMIC DNA]</scope>
    <source>
        <strain evidence="8 9">SIID29052-01</strain>
    </source>
</reference>
<dbReference type="Pfam" id="PF13861">
    <property type="entry name" value="FLgD_tudor"/>
    <property type="match status" value="1"/>
</dbReference>
<dbReference type="Pfam" id="PF03963">
    <property type="entry name" value="FlgD"/>
    <property type="match status" value="1"/>
</dbReference>
<keyword evidence="3 5" id="KW-1005">Bacterial flagellum biogenesis</keyword>
<dbReference type="Pfam" id="PF13860">
    <property type="entry name" value="FlgD_ig"/>
    <property type="match status" value="1"/>
</dbReference>
<evidence type="ECO:0000256" key="5">
    <source>
        <dbReference type="RuleBase" id="RU362076"/>
    </source>
</evidence>
<evidence type="ECO:0000259" key="7">
    <source>
        <dbReference type="Pfam" id="PF13861"/>
    </source>
</evidence>
<dbReference type="RefSeq" id="WP_173081723.1">
    <property type="nucleotide sequence ID" value="NZ_BLTE01000003.1"/>
</dbReference>
<reference evidence="8 9" key="2">
    <citation type="submission" date="2020-05" db="EMBL/GenBank/DDBJ databases">
        <title>Draft genome sequence of Desulfovibrio sp. strainFSS-1.</title>
        <authorList>
            <person name="Shimoshige H."/>
            <person name="Kobayashi H."/>
            <person name="Maekawa T."/>
        </authorList>
    </citation>
    <scope>NUCLEOTIDE SEQUENCE [LARGE SCALE GENOMIC DNA]</scope>
    <source>
        <strain evidence="8 9">SIID29052-01</strain>
    </source>
</reference>
<dbReference type="InterPro" id="IPR025965">
    <property type="entry name" value="FlgD/Vpr_Ig-like"/>
</dbReference>
<dbReference type="GO" id="GO:0044781">
    <property type="term" value="P:bacterial-type flagellum organization"/>
    <property type="evidence" value="ECO:0007669"/>
    <property type="project" value="UniProtKB-UniRule"/>
</dbReference>
<evidence type="ECO:0000313" key="8">
    <source>
        <dbReference type="EMBL" id="GFK93058.1"/>
    </source>
</evidence>
<comment type="function">
    <text evidence="4 5">Required for flagellar hook formation. May act as a scaffolding protein.</text>
</comment>
<dbReference type="Gene3D" id="2.60.40.4070">
    <property type="match status" value="1"/>
</dbReference>
<organism evidence="8 9">
    <name type="scientific">Fundidesulfovibrio magnetotacticus</name>
    <dbReference type="NCBI Taxonomy" id="2730080"/>
    <lineage>
        <taxon>Bacteria</taxon>
        <taxon>Pseudomonadati</taxon>
        <taxon>Thermodesulfobacteriota</taxon>
        <taxon>Desulfovibrionia</taxon>
        <taxon>Desulfovibrionales</taxon>
        <taxon>Desulfovibrionaceae</taxon>
        <taxon>Fundidesulfovibrio</taxon>
    </lineage>
</organism>
<evidence type="ECO:0000256" key="4">
    <source>
        <dbReference type="ARBA" id="ARBA00024746"/>
    </source>
</evidence>
<dbReference type="InterPro" id="IPR025963">
    <property type="entry name" value="FLgD_Tudor"/>
</dbReference>
<gene>
    <name evidence="8" type="primary">flgD_1</name>
    <name evidence="8" type="ORF">NNJEOMEG_00887</name>
</gene>
<dbReference type="Proteomes" id="UP000494245">
    <property type="component" value="Unassembled WGS sequence"/>
</dbReference>
<evidence type="ECO:0000256" key="1">
    <source>
        <dbReference type="ARBA" id="ARBA00010577"/>
    </source>
</evidence>
<keyword evidence="9" id="KW-1185">Reference proteome</keyword>
<dbReference type="Gene3D" id="2.30.30.910">
    <property type="match status" value="1"/>
</dbReference>
<evidence type="ECO:0000259" key="6">
    <source>
        <dbReference type="Pfam" id="PF13860"/>
    </source>
</evidence>
<accession>A0A6V8LRV3</accession>
<feature type="domain" description="FlgD Tudor-like" evidence="7">
    <location>
        <begin position="87"/>
        <end position="223"/>
    </location>
</feature>
<sequence>MSVDYSGVSSGIIGRAESEFKAKPTGSSSLGKDAFLTLLVTQMKYQDPLNPTGDKEFLAQLAQFTSLEQLTNINDGIEKLTSATNQQQMFSAANFIGKEVKASGDSLSKSGDTVSKLYYTLPEAATKVTINIMDANGNIVRTVDQGAKAAGEQSFAWDGKDWLGNAQADGVYFAGITTAKSDGTSMMVDTTVTGIVSGVSTDSSGGYVLETQDGRKLSLLNVKGIVNQTS</sequence>
<dbReference type="InterPro" id="IPR005648">
    <property type="entry name" value="FlgD"/>
</dbReference>
<proteinExistence type="inferred from homology"/>